<dbReference type="InterPro" id="IPR014914">
    <property type="entry name" value="RES_dom"/>
</dbReference>
<evidence type="ECO:0000259" key="2">
    <source>
        <dbReference type="Pfam" id="PF08808"/>
    </source>
</evidence>
<sequence length="164" mass="17262">MAATSRSTTARSGASGRRCGFRPESPVERHGPACTRLLVPVQIWTRSGTPRPAEDYAASQRFGEAVRASGGHGILYDSLRHAGGANAVAYRPRGVLEVAQGDHYAITVRAAAPRIAARRLAGSRVFRGTRTVRCSRGARVLVSRLPFPGSLPLTLQSSGKGGGA</sequence>
<accession>A0A2U8WRA4</accession>
<feature type="compositionally biased region" description="Low complexity" evidence="1">
    <location>
        <begin position="1"/>
        <end position="18"/>
    </location>
</feature>
<feature type="region of interest" description="Disordered" evidence="1">
    <location>
        <begin position="1"/>
        <end position="29"/>
    </location>
</feature>
<protein>
    <recommendedName>
        <fullName evidence="2">RES domain-containing protein</fullName>
    </recommendedName>
</protein>
<dbReference type="KEGG" id="mtea:DK419_21230"/>
<evidence type="ECO:0000313" key="3">
    <source>
        <dbReference type="EMBL" id="AWN48563.1"/>
    </source>
</evidence>
<dbReference type="Proteomes" id="UP000245444">
    <property type="component" value="Chromosome"/>
</dbReference>
<reference evidence="3 4" key="1">
    <citation type="submission" date="2018-05" db="EMBL/GenBank/DDBJ databases">
        <title>Complete Genome Sequence of Methylobacterium sp. 17Sr1-28.</title>
        <authorList>
            <person name="Srinivasan S."/>
        </authorList>
    </citation>
    <scope>NUCLEOTIDE SEQUENCE [LARGE SCALE GENOMIC DNA]</scope>
    <source>
        <strain evidence="3 4">17Sr1-28</strain>
    </source>
</reference>
<evidence type="ECO:0000313" key="4">
    <source>
        <dbReference type="Proteomes" id="UP000245444"/>
    </source>
</evidence>
<gene>
    <name evidence="3" type="ORF">DK419_21230</name>
</gene>
<keyword evidence="4" id="KW-1185">Reference proteome</keyword>
<dbReference type="Pfam" id="PF08808">
    <property type="entry name" value="RES"/>
    <property type="match status" value="1"/>
</dbReference>
<dbReference type="EMBL" id="CP029553">
    <property type="protein sequence ID" value="AWN48563.1"/>
    <property type="molecule type" value="Genomic_DNA"/>
</dbReference>
<dbReference type="OrthoDB" id="9795903at2"/>
<feature type="domain" description="RES" evidence="2">
    <location>
        <begin position="51"/>
        <end position="107"/>
    </location>
</feature>
<organism evidence="3 4">
    <name type="scientific">Methylobacterium terrae</name>
    <dbReference type="NCBI Taxonomy" id="2202827"/>
    <lineage>
        <taxon>Bacteria</taxon>
        <taxon>Pseudomonadati</taxon>
        <taxon>Pseudomonadota</taxon>
        <taxon>Alphaproteobacteria</taxon>
        <taxon>Hyphomicrobiales</taxon>
        <taxon>Methylobacteriaceae</taxon>
        <taxon>Methylobacterium</taxon>
    </lineage>
</organism>
<dbReference type="AlphaFoldDB" id="A0A2U8WRA4"/>
<name>A0A2U8WRA4_9HYPH</name>
<evidence type="ECO:0000256" key="1">
    <source>
        <dbReference type="SAM" id="MobiDB-lite"/>
    </source>
</evidence>
<proteinExistence type="predicted"/>